<dbReference type="GO" id="GO:0006865">
    <property type="term" value="P:amino acid transport"/>
    <property type="evidence" value="ECO:0007669"/>
    <property type="project" value="UniProtKB-KW"/>
</dbReference>
<dbReference type="AlphaFoldDB" id="A0A315EXQ0"/>
<dbReference type="SUPFAM" id="SSF53822">
    <property type="entry name" value="Periplasmic binding protein-like I"/>
    <property type="match status" value="1"/>
</dbReference>
<dbReference type="PANTHER" id="PTHR30483:SF37">
    <property type="entry name" value="ABC TRANSPORTER SUBSTRATE-BINDING PROTEIN"/>
    <property type="match status" value="1"/>
</dbReference>
<gene>
    <name evidence="6" type="ORF">B9Z44_07510</name>
</gene>
<dbReference type="Pfam" id="PF13458">
    <property type="entry name" value="Peripla_BP_6"/>
    <property type="match status" value="1"/>
</dbReference>
<organism evidence="6 7">
    <name type="scientific">Limnohabitans curvus</name>
    <dbReference type="NCBI Taxonomy" id="323423"/>
    <lineage>
        <taxon>Bacteria</taxon>
        <taxon>Pseudomonadati</taxon>
        <taxon>Pseudomonadota</taxon>
        <taxon>Betaproteobacteria</taxon>
        <taxon>Burkholderiales</taxon>
        <taxon>Comamonadaceae</taxon>
        <taxon>Limnohabitans</taxon>
    </lineage>
</organism>
<dbReference type="Gene3D" id="3.40.50.2300">
    <property type="match status" value="2"/>
</dbReference>
<dbReference type="InterPro" id="IPR000709">
    <property type="entry name" value="Leu_Ile_Val-bd"/>
</dbReference>
<proteinExistence type="inferred from homology"/>
<comment type="similarity">
    <text evidence="1">Belongs to the leucine-binding protein family.</text>
</comment>
<keyword evidence="3" id="KW-0732">Signal</keyword>
<sequence length="431" mass="47230">MPFGFARQFVLHTFLGVGCRNPRLLSKATFVNTTLASTLRTAALLFSVAALPAFAQNVIKIGEINSYKAQPAFLDPYKKGMELAVEEINAAGGVNGKQLQLVIRDDNASPGDAVRAAEELLSREKVDVLSGAFLSHIGLALGDFAKQRKVFFLAGEPLTDKMVWQNGNRYTYRLRASTYMQVAMLVPEAAKLKKKRWAVVYPNYEYGQSAAATFKQLLKAAQPDVEFVAEQAPALGKIDAGSVTQAIADAKPDAIFNVLFATDLAKFVREGNTRGVFQGREVVSLLTGEPEYLEPLKDETPNGWIVTGYPWYGVQTPEHKAFYLAYHRKYSDHPRLGSVVGYSMIQALAAGITKAKSTETEKLVTAFSGLKFSTPYGPVMFRKQDNQSTMGAFLGRTKNDGGKGVLVDYRYIDGASVQPSDDVVKKLRPSN</sequence>
<reference evidence="6 7" key="1">
    <citation type="submission" date="2017-04" db="EMBL/GenBank/DDBJ databases">
        <title>Unexpected and diverse lifestyles within the genus Limnohabitans.</title>
        <authorList>
            <person name="Kasalicky V."/>
            <person name="Mehrshad M."/>
            <person name="Andrei S.-A."/>
            <person name="Salcher M."/>
            <person name="Kratochvilova H."/>
            <person name="Simek K."/>
            <person name="Ghai R."/>
        </authorList>
    </citation>
    <scope>NUCLEOTIDE SEQUENCE [LARGE SCALE GENOMIC DNA]</scope>
    <source>
        <strain evidence="6 7">MWH-C5</strain>
    </source>
</reference>
<name>A0A315EXQ0_9BURK</name>
<dbReference type="PANTHER" id="PTHR30483">
    <property type="entry name" value="LEUCINE-SPECIFIC-BINDING PROTEIN"/>
    <property type="match status" value="1"/>
</dbReference>
<keyword evidence="2" id="KW-0813">Transport</keyword>
<keyword evidence="7" id="KW-1185">Reference proteome</keyword>
<dbReference type="InterPro" id="IPR028081">
    <property type="entry name" value="Leu-bd"/>
</dbReference>
<feature type="domain" description="Leucine-binding protein" evidence="5">
    <location>
        <begin position="70"/>
        <end position="401"/>
    </location>
</feature>
<evidence type="ECO:0000313" key="6">
    <source>
        <dbReference type="EMBL" id="PUE60782.1"/>
    </source>
</evidence>
<keyword evidence="4" id="KW-0029">Amino-acid transport</keyword>
<evidence type="ECO:0000313" key="7">
    <source>
        <dbReference type="Proteomes" id="UP000251341"/>
    </source>
</evidence>
<dbReference type="EMBL" id="NESP01000001">
    <property type="protein sequence ID" value="PUE60782.1"/>
    <property type="molecule type" value="Genomic_DNA"/>
</dbReference>
<dbReference type="PRINTS" id="PR00337">
    <property type="entry name" value="LEUILEVALBP"/>
</dbReference>
<dbReference type="PROSITE" id="PS51257">
    <property type="entry name" value="PROKAR_LIPOPROTEIN"/>
    <property type="match status" value="1"/>
</dbReference>
<protein>
    <submittedName>
        <fullName evidence="6">ABC transporter substrate-binding protein</fullName>
    </submittedName>
</protein>
<dbReference type="CDD" id="cd06330">
    <property type="entry name" value="PBP1_As_SBP-like"/>
    <property type="match status" value="1"/>
</dbReference>
<evidence type="ECO:0000259" key="5">
    <source>
        <dbReference type="Pfam" id="PF13458"/>
    </source>
</evidence>
<evidence type="ECO:0000256" key="2">
    <source>
        <dbReference type="ARBA" id="ARBA00022448"/>
    </source>
</evidence>
<dbReference type="InterPro" id="IPR028082">
    <property type="entry name" value="Peripla_BP_I"/>
</dbReference>
<dbReference type="InterPro" id="IPR051010">
    <property type="entry name" value="BCAA_transport"/>
</dbReference>
<comment type="caution">
    <text evidence="6">The sequence shown here is derived from an EMBL/GenBank/DDBJ whole genome shotgun (WGS) entry which is preliminary data.</text>
</comment>
<accession>A0A315EXQ0</accession>
<dbReference type="Proteomes" id="UP000251341">
    <property type="component" value="Unassembled WGS sequence"/>
</dbReference>
<evidence type="ECO:0000256" key="1">
    <source>
        <dbReference type="ARBA" id="ARBA00010062"/>
    </source>
</evidence>
<evidence type="ECO:0000256" key="3">
    <source>
        <dbReference type="ARBA" id="ARBA00022729"/>
    </source>
</evidence>
<evidence type="ECO:0000256" key="4">
    <source>
        <dbReference type="ARBA" id="ARBA00022970"/>
    </source>
</evidence>